<proteinExistence type="predicted"/>
<feature type="region of interest" description="Disordered" evidence="1">
    <location>
        <begin position="223"/>
        <end position="287"/>
    </location>
</feature>
<organism evidence="2 3">
    <name type="scientific">Citricoccus alkalitolerans</name>
    <dbReference type="NCBI Taxonomy" id="246603"/>
    <lineage>
        <taxon>Bacteria</taxon>
        <taxon>Bacillati</taxon>
        <taxon>Actinomycetota</taxon>
        <taxon>Actinomycetes</taxon>
        <taxon>Micrococcales</taxon>
        <taxon>Micrococcaceae</taxon>
        <taxon>Citricoccus</taxon>
    </lineage>
</organism>
<dbReference type="RefSeq" id="WP_344230530.1">
    <property type="nucleotide sequence ID" value="NZ_BAAALH010000002.1"/>
</dbReference>
<comment type="caution">
    <text evidence="2">The sequence shown here is derived from an EMBL/GenBank/DDBJ whole genome shotgun (WGS) entry which is preliminary data.</text>
</comment>
<evidence type="ECO:0008006" key="4">
    <source>
        <dbReference type="Google" id="ProtNLM"/>
    </source>
</evidence>
<evidence type="ECO:0000256" key="1">
    <source>
        <dbReference type="SAM" id="MobiDB-lite"/>
    </source>
</evidence>
<dbReference type="Proteomes" id="UP001595965">
    <property type="component" value="Unassembled WGS sequence"/>
</dbReference>
<reference evidence="3" key="1">
    <citation type="journal article" date="2019" name="Int. J. Syst. Evol. Microbiol.">
        <title>The Global Catalogue of Microorganisms (GCM) 10K type strain sequencing project: providing services to taxonomists for standard genome sequencing and annotation.</title>
        <authorList>
            <consortium name="The Broad Institute Genomics Platform"/>
            <consortium name="The Broad Institute Genome Sequencing Center for Infectious Disease"/>
            <person name="Wu L."/>
            <person name="Ma J."/>
        </authorList>
    </citation>
    <scope>NUCLEOTIDE SEQUENCE [LARGE SCALE GENOMIC DNA]</scope>
    <source>
        <strain evidence="3">CGMCC 1.12125</strain>
    </source>
</reference>
<name>A0ABV8XV71_9MICC</name>
<sequence>MTIDLSHHLSRPTPHRLASADLAHAVSRSGALTSHHAAARPAVVRAIVPAPRATERDLWALTVGVTFAAVLLSPVRHYFNGRDKNEEDSFPLSTYPMFSEDRKDRTRVPHVAGFTADGGRVVPHYSHFGAGGLNQVRKQVTRMVRQGRAVEVAQRYADALAVQQRRTAGLGMSPAAQRRRKEAGIVRVEVVRSRYFFDTYFAGNTTPQVETVHARADVGGTATAVSDTRHDDAQDAQGPPTGPMARSELGNVPPRPLGTGNTADNYVTENTAPQAAPQAATEQEPTP</sequence>
<accession>A0ABV8XV71</accession>
<gene>
    <name evidence="2" type="ORF">ACFO0K_00700</name>
</gene>
<evidence type="ECO:0000313" key="3">
    <source>
        <dbReference type="Proteomes" id="UP001595965"/>
    </source>
</evidence>
<keyword evidence="3" id="KW-1185">Reference proteome</keyword>
<feature type="compositionally biased region" description="Low complexity" evidence="1">
    <location>
        <begin position="268"/>
        <end position="287"/>
    </location>
</feature>
<protein>
    <recommendedName>
        <fullName evidence="4">DivIVA domain-containing protein</fullName>
    </recommendedName>
</protein>
<evidence type="ECO:0000313" key="2">
    <source>
        <dbReference type="EMBL" id="MFC4428195.1"/>
    </source>
</evidence>
<dbReference type="EMBL" id="JBHSEN010000001">
    <property type="protein sequence ID" value="MFC4428195.1"/>
    <property type="molecule type" value="Genomic_DNA"/>
</dbReference>